<dbReference type="Proteomes" id="UP001219568">
    <property type="component" value="Unassembled WGS sequence"/>
</dbReference>
<name>A0AAD6NAN1_PENCN</name>
<comment type="caution">
    <text evidence="1">The sequence shown here is derived from an EMBL/GenBank/DDBJ whole genome shotgun (WGS) entry which is preliminary data.</text>
</comment>
<dbReference type="EMBL" id="JAQJZL010000004">
    <property type="protein sequence ID" value="KAJ6045056.1"/>
    <property type="molecule type" value="Genomic_DNA"/>
</dbReference>
<organism evidence="1 2">
    <name type="scientific">Penicillium canescens</name>
    <dbReference type="NCBI Taxonomy" id="5083"/>
    <lineage>
        <taxon>Eukaryota</taxon>
        <taxon>Fungi</taxon>
        <taxon>Dikarya</taxon>
        <taxon>Ascomycota</taxon>
        <taxon>Pezizomycotina</taxon>
        <taxon>Eurotiomycetes</taxon>
        <taxon>Eurotiomycetidae</taxon>
        <taxon>Eurotiales</taxon>
        <taxon>Aspergillaceae</taxon>
        <taxon>Penicillium</taxon>
    </lineage>
</organism>
<dbReference type="AlphaFoldDB" id="A0AAD6NAN1"/>
<reference evidence="1" key="2">
    <citation type="submission" date="2023-01" db="EMBL/GenBank/DDBJ databases">
        <authorList>
            <person name="Petersen C."/>
        </authorList>
    </citation>
    <scope>NUCLEOTIDE SEQUENCE</scope>
    <source>
        <strain evidence="1">IBT 15450</strain>
    </source>
</reference>
<protein>
    <submittedName>
        <fullName evidence="1">Uncharacterized protein</fullName>
    </submittedName>
</protein>
<sequence>MKEVDRGSKGCSAARPSDERFGDFVQHEVTMKISCSDQCQQQLSTISGNHGGVGMLVVQRRRLEARDEECSTTIRYHPRNEGLDDLC</sequence>
<proteinExistence type="predicted"/>
<gene>
    <name evidence="1" type="ORF">N7460_006411</name>
</gene>
<evidence type="ECO:0000313" key="2">
    <source>
        <dbReference type="Proteomes" id="UP001219568"/>
    </source>
</evidence>
<accession>A0AAD6NAN1</accession>
<evidence type="ECO:0000313" key="1">
    <source>
        <dbReference type="EMBL" id="KAJ6045056.1"/>
    </source>
</evidence>
<reference evidence="1" key="1">
    <citation type="journal article" date="2023" name="IMA Fungus">
        <title>Comparative genomic study of the Penicillium genus elucidates a diverse pangenome and 15 lateral gene transfer events.</title>
        <authorList>
            <person name="Petersen C."/>
            <person name="Sorensen T."/>
            <person name="Nielsen M.R."/>
            <person name="Sondergaard T.E."/>
            <person name="Sorensen J.L."/>
            <person name="Fitzpatrick D.A."/>
            <person name="Frisvad J.C."/>
            <person name="Nielsen K.L."/>
        </authorList>
    </citation>
    <scope>NUCLEOTIDE SEQUENCE</scope>
    <source>
        <strain evidence="1">IBT 15450</strain>
    </source>
</reference>
<keyword evidence="2" id="KW-1185">Reference proteome</keyword>